<dbReference type="EMBL" id="JACAGB010000008">
    <property type="protein sequence ID" value="KAF6346482.1"/>
    <property type="molecule type" value="Genomic_DNA"/>
</dbReference>
<reference evidence="3 4" key="1">
    <citation type="journal article" date="2020" name="Nature">
        <title>Six reference-quality genomes reveal evolution of bat adaptations.</title>
        <authorList>
            <person name="Jebb D."/>
            <person name="Huang Z."/>
            <person name="Pippel M."/>
            <person name="Hughes G.M."/>
            <person name="Lavrichenko K."/>
            <person name="Devanna P."/>
            <person name="Winkler S."/>
            <person name="Jermiin L.S."/>
            <person name="Skirmuntt E.C."/>
            <person name="Katzourakis A."/>
            <person name="Burkitt-Gray L."/>
            <person name="Ray D.A."/>
            <person name="Sullivan K.A.M."/>
            <person name="Roscito J.G."/>
            <person name="Kirilenko B.M."/>
            <person name="Davalos L.M."/>
            <person name="Corthals A.P."/>
            <person name="Power M.L."/>
            <person name="Jones G."/>
            <person name="Ransome R.D."/>
            <person name="Dechmann D.K.N."/>
            <person name="Locatelli A.G."/>
            <person name="Puechmaille S.J."/>
            <person name="Fedrigo O."/>
            <person name="Jarvis E.D."/>
            <person name="Hiller M."/>
            <person name="Vernes S.C."/>
            <person name="Myers E.W."/>
            <person name="Teeling E.C."/>
        </authorList>
    </citation>
    <scope>NUCLEOTIDE SEQUENCE [LARGE SCALE GENOMIC DNA]</scope>
    <source>
        <strain evidence="3">MPipKuh1</strain>
        <tissue evidence="3">Flight muscle</tissue>
    </source>
</reference>
<dbReference type="InterPro" id="IPR029155">
    <property type="entry name" value="SIPAR"/>
</dbReference>
<dbReference type="GO" id="GO:0097677">
    <property type="term" value="F:STAT family protein binding"/>
    <property type="evidence" value="ECO:0007669"/>
    <property type="project" value="TreeGrafter"/>
</dbReference>
<dbReference type="InterPro" id="IPR040355">
    <property type="entry name" value="FAM220A"/>
</dbReference>
<evidence type="ECO:0000313" key="4">
    <source>
        <dbReference type="Proteomes" id="UP000558488"/>
    </source>
</evidence>
<dbReference type="PANTHER" id="PTHR31980">
    <property type="entry name" value="PROTEIN FAM220A"/>
    <property type="match status" value="1"/>
</dbReference>
<dbReference type="Proteomes" id="UP000558488">
    <property type="component" value="Unassembled WGS sequence"/>
</dbReference>
<name>A0A7J7XA33_PIPKU</name>
<organism evidence="3 4">
    <name type="scientific">Pipistrellus kuhlii</name>
    <name type="common">Kuhl's pipistrelle</name>
    <dbReference type="NCBI Taxonomy" id="59472"/>
    <lineage>
        <taxon>Eukaryota</taxon>
        <taxon>Metazoa</taxon>
        <taxon>Chordata</taxon>
        <taxon>Craniata</taxon>
        <taxon>Vertebrata</taxon>
        <taxon>Euteleostomi</taxon>
        <taxon>Mammalia</taxon>
        <taxon>Eutheria</taxon>
        <taxon>Laurasiatheria</taxon>
        <taxon>Chiroptera</taxon>
        <taxon>Yangochiroptera</taxon>
        <taxon>Vespertilionidae</taxon>
        <taxon>Pipistrellus</taxon>
    </lineage>
</organism>
<evidence type="ECO:0000313" key="3">
    <source>
        <dbReference type="EMBL" id="KAF6346482.1"/>
    </source>
</evidence>
<dbReference type="Pfam" id="PF15487">
    <property type="entry name" value="FAM220"/>
    <property type="match status" value="1"/>
</dbReference>
<feature type="compositionally biased region" description="Basic and acidic residues" evidence="1">
    <location>
        <begin position="14"/>
        <end position="33"/>
    </location>
</feature>
<dbReference type="PANTHER" id="PTHR31980:SF1">
    <property type="entry name" value="PROTEIN FAM220A"/>
    <property type="match status" value="1"/>
</dbReference>
<dbReference type="GO" id="GO:0000122">
    <property type="term" value="P:negative regulation of transcription by RNA polymerase II"/>
    <property type="evidence" value="ECO:0007669"/>
    <property type="project" value="TreeGrafter"/>
</dbReference>
<gene>
    <name evidence="3" type="ORF">mPipKuh1_004805</name>
</gene>
<evidence type="ECO:0000259" key="2">
    <source>
        <dbReference type="Pfam" id="PF15487"/>
    </source>
</evidence>
<feature type="compositionally biased region" description="Polar residues" evidence="1">
    <location>
        <begin position="52"/>
        <end position="65"/>
    </location>
</feature>
<feature type="domain" description="SIPAR" evidence="2">
    <location>
        <begin position="2"/>
        <end position="136"/>
    </location>
</feature>
<feature type="region of interest" description="Disordered" evidence="1">
    <location>
        <begin position="1"/>
        <end position="71"/>
    </location>
</feature>
<feature type="compositionally biased region" description="Low complexity" evidence="1">
    <location>
        <begin position="145"/>
        <end position="160"/>
    </location>
</feature>
<feature type="region of interest" description="Disordered" evidence="1">
    <location>
        <begin position="124"/>
        <end position="209"/>
    </location>
</feature>
<sequence>MRDGTGTLGTGLAKEPRGDSAKRPCSLRARESPRPPGARPWAEAPAGDDHGNAQNETVSLETTSAPREAWLPGGTEVLACLTESLRRNWAAAVAPSFGPAEERLAGVPCGVGAARVRDWLEGARASSSHRGRCRRGELGGPGLPRGPRSGAGVSAGAPGALPERRVSAWEPPGRPEVLPSDGSARPRAHSGARGGAAPRTPDLRGPAAGPWALRACDAATPVCRGGGPGCTIK</sequence>
<accession>A0A7J7XA33</accession>
<dbReference type="AlphaFoldDB" id="A0A7J7XA33"/>
<dbReference type="GO" id="GO:0005634">
    <property type="term" value="C:nucleus"/>
    <property type="evidence" value="ECO:0007669"/>
    <property type="project" value="TreeGrafter"/>
</dbReference>
<protein>
    <submittedName>
        <fullName evidence="3">Family with sequence similarity 220 member A</fullName>
    </submittedName>
</protein>
<keyword evidence="4" id="KW-1185">Reference proteome</keyword>
<proteinExistence type="predicted"/>
<comment type="caution">
    <text evidence="3">The sequence shown here is derived from an EMBL/GenBank/DDBJ whole genome shotgun (WGS) entry which is preliminary data.</text>
</comment>
<evidence type="ECO:0000256" key="1">
    <source>
        <dbReference type="SAM" id="MobiDB-lite"/>
    </source>
</evidence>